<keyword evidence="4" id="KW-0808">Transferase</keyword>
<keyword evidence="12" id="KW-1185">Reference proteome</keyword>
<feature type="domain" description="PAS" evidence="9">
    <location>
        <begin position="423"/>
        <end position="472"/>
    </location>
</feature>
<dbReference type="InterPro" id="IPR011006">
    <property type="entry name" value="CheY-like_superfamily"/>
</dbReference>
<feature type="modified residue" description="4-aspartylphosphate" evidence="6">
    <location>
        <position position="831"/>
    </location>
</feature>
<evidence type="ECO:0000313" key="12">
    <source>
        <dbReference type="Proteomes" id="UP000094487"/>
    </source>
</evidence>
<feature type="domain" description="Response regulatory" evidence="8">
    <location>
        <begin position="781"/>
        <end position="891"/>
    </location>
</feature>
<dbReference type="CDD" id="cd00130">
    <property type="entry name" value="PAS"/>
    <property type="match status" value="4"/>
</dbReference>
<protein>
    <recommendedName>
        <fullName evidence="2">histidine kinase</fullName>
        <ecNumber evidence="2">2.7.13.3</ecNumber>
    </recommendedName>
</protein>
<dbReference type="SMART" id="SM00448">
    <property type="entry name" value="REC"/>
    <property type="match status" value="1"/>
</dbReference>
<dbReference type="NCBIfam" id="TIGR00229">
    <property type="entry name" value="sensory_box"/>
    <property type="match status" value="4"/>
</dbReference>
<dbReference type="InterPro" id="IPR013767">
    <property type="entry name" value="PAS_fold"/>
</dbReference>
<dbReference type="SMART" id="SM00388">
    <property type="entry name" value="HisKA"/>
    <property type="match status" value="1"/>
</dbReference>
<feature type="domain" description="PAC" evidence="10">
    <location>
        <begin position="337"/>
        <end position="390"/>
    </location>
</feature>
<dbReference type="SMART" id="SM00086">
    <property type="entry name" value="PAC"/>
    <property type="match status" value="4"/>
</dbReference>
<sequence length="896" mass="98402">MKSFERRLNAIVNNSTMAIFLMDDRQHCIFMNHAAEELTGYRLEETLGRPLHDVVHHQRPDGSPYPLAECPIDQAFPERDRMQGEEVFVHKDGHFYPVAFTASPILGDDGLPVGTIIEARDLTAEKARESALKESESRFRNMADHSPVMMWVTDPDGYCIHLNARWYEFTGQAPGTGEGYGWLDAVHPDDRLLAEQAFVAANAARRDYRVDFRLRRADGMYRWTIDAAAARFDQDGRYLGYVGSVIDIDERREAEDKLALSEEQLRLATEVGEIGQWDVDQATGSMFWPPRVKAMFGISPHVPVTLEDFHNGVHPDDREKTRAAYEAASDPDRRALYDVEYRTVGKEDGIIRWVAAKGRGLFNADGVCFRVIGTAIDITARKADEARLRELNERLEQEVTARIAERNRVWEMSRDLFAIMGFDGHLKAINPAWEVTLGRDVEALLALSFRDQVHPDDHSAVESMMEQLLRGETVERFEDRLRHADGSWRWISWTLVPEGDVFYAVGRDVTPEKAAAAELEHAQEALRQSQKMEAMGQLTGGVAHDFNNLLTPIVGSLDLLQRKGLGGEREQRLIEGAIQSAERARTLVQRLLAFARRQPLQPTAVDVGQLVNGMADLLASTTGPQVRVVVDAADGLPPANADPNQLEMALLNLGVNARDAMPKGGTLKIITTREVVDSETGPLQAGQYVKLSVADTGVGMDDATRARAIEPFFSTKGIGKGTGLGLSMAHGLAAQLGGALIIQSEQGVGTNVDLWLPVSGTSASSGEVYDVGAMIGDARGIALLVDDEQAVRASTADMLAEFGFQVQEATSGETALALVADGLMPDLLVTDHLMPGMTGVELAQTLRETFPQLPVLIVSGYAEVEGIAPSLPRLAKPFKRAELAASLAVLMARTEP</sequence>
<evidence type="ECO:0000256" key="1">
    <source>
        <dbReference type="ARBA" id="ARBA00000085"/>
    </source>
</evidence>
<dbReference type="SUPFAM" id="SSF55874">
    <property type="entry name" value="ATPase domain of HSP90 chaperone/DNA topoisomerase II/histidine kinase"/>
    <property type="match status" value="1"/>
</dbReference>
<dbReference type="InterPro" id="IPR001789">
    <property type="entry name" value="Sig_transdc_resp-reg_receiver"/>
</dbReference>
<dbReference type="SUPFAM" id="SSF52172">
    <property type="entry name" value="CheY-like"/>
    <property type="match status" value="1"/>
</dbReference>
<dbReference type="EMBL" id="MDDS01000011">
    <property type="protein sequence ID" value="ODP38842.1"/>
    <property type="molecule type" value="Genomic_DNA"/>
</dbReference>
<dbReference type="Gene3D" id="1.10.287.130">
    <property type="match status" value="1"/>
</dbReference>
<comment type="caution">
    <text evidence="11">The sequence shown here is derived from an EMBL/GenBank/DDBJ whole genome shotgun (WGS) entry which is preliminary data.</text>
</comment>
<reference evidence="11 12" key="1">
    <citation type="submission" date="2016-08" db="EMBL/GenBank/DDBJ databases">
        <title>Draft genome of the agarase producing Sphingomonas sp. MCT13.</title>
        <authorList>
            <person name="D'Andrea M.M."/>
            <person name="Rossolini G.M."/>
            <person name="Thaller M.C."/>
        </authorList>
    </citation>
    <scope>NUCLEOTIDE SEQUENCE [LARGE SCALE GENOMIC DNA]</scope>
    <source>
        <strain evidence="11 12">MCT13</strain>
    </source>
</reference>
<dbReference type="Pfam" id="PF00989">
    <property type="entry name" value="PAS"/>
    <property type="match status" value="1"/>
</dbReference>
<evidence type="ECO:0000259" key="7">
    <source>
        <dbReference type="PROSITE" id="PS50109"/>
    </source>
</evidence>
<dbReference type="Gene3D" id="3.30.565.10">
    <property type="entry name" value="Histidine kinase-like ATPase, C-terminal domain"/>
    <property type="match status" value="1"/>
</dbReference>
<dbReference type="InterPro" id="IPR005467">
    <property type="entry name" value="His_kinase_dom"/>
</dbReference>
<comment type="catalytic activity">
    <reaction evidence="1">
        <text>ATP + protein L-histidine = ADP + protein N-phospho-L-histidine.</text>
        <dbReference type="EC" id="2.7.13.3"/>
    </reaction>
</comment>
<dbReference type="Pfam" id="PF08447">
    <property type="entry name" value="PAS_3"/>
    <property type="match status" value="3"/>
</dbReference>
<dbReference type="InterPro" id="IPR004358">
    <property type="entry name" value="Sig_transdc_His_kin-like_C"/>
</dbReference>
<gene>
    <name evidence="11" type="ORF">BFL28_12980</name>
</gene>
<dbReference type="Pfam" id="PF00512">
    <property type="entry name" value="HisKA"/>
    <property type="match status" value="1"/>
</dbReference>
<dbReference type="Gene3D" id="2.10.70.100">
    <property type="match status" value="1"/>
</dbReference>
<dbReference type="PANTHER" id="PTHR43304">
    <property type="entry name" value="PHYTOCHROME-LIKE PROTEIN CPH1"/>
    <property type="match status" value="1"/>
</dbReference>
<dbReference type="SUPFAM" id="SSF47384">
    <property type="entry name" value="Homodimeric domain of signal transducing histidine kinase"/>
    <property type="match status" value="1"/>
</dbReference>
<dbReference type="Pfam" id="PF02518">
    <property type="entry name" value="HATPase_c"/>
    <property type="match status" value="1"/>
</dbReference>
<dbReference type="InterPro" id="IPR036890">
    <property type="entry name" value="HATPase_C_sf"/>
</dbReference>
<dbReference type="PROSITE" id="PS50110">
    <property type="entry name" value="RESPONSE_REGULATORY"/>
    <property type="match status" value="1"/>
</dbReference>
<feature type="domain" description="PAC" evidence="10">
    <location>
        <begin position="208"/>
        <end position="260"/>
    </location>
</feature>
<evidence type="ECO:0000259" key="9">
    <source>
        <dbReference type="PROSITE" id="PS50112"/>
    </source>
</evidence>
<evidence type="ECO:0000256" key="4">
    <source>
        <dbReference type="ARBA" id="ARBA00022679"/>
    </source>
</evidence>
<evidence type="ECO:0000256" key="2">
    <source>
        <dbReference type="ARBA" id="ARBA00012438"/>
    </source>
</evidence>
<dbReference type="SUPFAM" id="SSF55785">
    <property type="entry name" value="PYP-like sensor domain (PAS domain)"/>
    <property type="match status" value="4"/>
</dbReference>
<dbReference type="PANTHER" id="PTHR43304:SF1">
    <property type="entry name" value="PAC DOMAIN-CONTAINING PROTEIN"/>
    <property type="match status" value="1"/>
</dbReference>
<dbReference type="PROSITE" id="PS50113">
    <property type="entry name" value="PAC"/>
    <property type="match status" value="3"/>
</dbReference>
<dbReference type="PROSITE" id="PS50109">
    <property type="entry name" value="HIS_KIN"/>
    <property type="match status" value="1"/>
</dbReference>
<dbReference type="GO" id="GO:0006355">
    <property type="term" value="P:regulation of DNA-templated transcription"/>
    <property type="evidence" value="ECO:0007669"/>
    <property type="project" value="InterPro"/>
</dbReference>
<dbReference type="Pfam" id="PF00072">
    <property type="entry name" value="Response_reg"/>
    <property type="match status" value="1"/>
</dbReference>
<dbReference type="InterPro" id="IPR000014">
    <property type="entry name" value="PAS"/>
</dbReference>
<evidence type="ECO:0000256" key="5">
    <source>
        <dbReference type="ARBA" id="ARBA00022777"/>
    </source>
</evidence>
<dbReference type="Gene3D" id="3.40.50.2300">
    <property type="match status" value="1"/>
</dbReference>
<dbReference type="PRINTS" id="PR00344">
    <property type="entry name" value="BCTRLSENSOR"/>
</dbReference>
<dbReference type="CDD" id="cd00082">
    <property type="entry name" value="HisKA"/>
    <property type="match status" value="1"/>
</dbReference>
<name>A0A1E3LYD2_9SPHN</name>
<dbReference type="OrthoDB" id="9796100at2"/>
<dbReference type="EC" id="2.7.13.3" evidence="2"/>
<keyword evidence="3 6" id="KW-0597">Phosphoprotein</keyword>
<dbReference type="GO" id="GO:0000155">
    <property type="term" value="F:phosphorelay sensor kinase activity"/>
    <property type="evidence" value="ECO:0007669"/>
    <property type="project" value="InterPro"/>
</dbReference>
<dbReference type="InterPro" id="IPR035965">
    <property type="entry name" value="PAS-like_dom_sf"/>
</dbReference>
<dbReference type="InterPro" id="IPR003594">
    <property type="entry name" value="HATPase_dom"/>
</dbReference>
<dbReference type="InterPro" id="IPR003661">
    <property type="entry name" value="HisK_dim/P_dom"/>
</dbReference>
<feature type="domain" description="PAC" evidence="10">
    <location>
        <begin position="82"/>
        <end position="134"/>
    </location>
</feature>
<dbReference type="PROSITE" id="PS50112">
    <property type="entry name" value="PAS"/>
    <property type="match status" value="3"/>
</dbReference>
<organism evidence="11 12">
    <name type="scientific">Sphingomonas turrisvirgatae</name>
    <dbReference type="NCBI Taxonomy" id="1888892"/>
    <lineage>
        <taxon>Bacteria</taxon>
        <taxon>Pseudomonadati</taxon>
        <taxon>Pseudomonadota</taxon>
        <taxon>Alphaproteobacteria</taxon>
        <taxon>Sphingomonadales</taxon>
        <taxon>Sphingomonadaceae</taxon>
        <taxon>Sphingomonas</taxon>
    </lineage>
</organism>
<evidence type="ECO:0000313" key="11">
    <source>
        <dbReference type="EMBL" id="ODP38842.1"/>
    </source>
</evidence>
<dbReference type="InterPro" id="IPR000700">
    <property type="entry name" value="PAS-assoc_C"/>
</dbReference>
<proteinExistence type="predicted"/>
<dbReference type="InterPro" id="IPR001610">
    <property type="entry name" value="PAC"/>
</dbReference>
<evidence type="ECO:0000259" key="8">
    <source>
        <dbReference type="PROSITE" id="PS50110"/>
    </source>
</evidence>
<evidence type="ECO:0000256" key="6">
    <source>
        <dbReference type="PROSITE-ProRule" id="PRU00169"/>
    </source>
</evidence>
<feature type="domain" description="PAS" evidence="9">
    <location>
        <begin position="4"/>
        <end position="56"/>
    </location>
</feature>
<dbReference type="SMART" id="SM00387">
    <property type="entry name" value="HATPase_c"/>
    <property type="match status" value="1"/>
</dbReference>
<accession>A0A1E3LYD2</accession>
<dbReference type="Proteomes" id="UP000094487">
    <property type="component" value="Unassembled WGS sequence"/>
</dbReference>
<dbReference type="FunFam" id="3.30.450.20:FF:000099">
    <property type="entry name" value="Sensory box sensor histidine kinase"/>
    <property type="match status" value="1"/>
</dbReference>
<feature type="domain" description="Histidine kinase" evidence="7">
    <location>
        <begin position="541"/>
        <end position="760"/>
    </location>
</feature>
<dbReference type="InterPro" id="IPR052162">
    <property type="entry name" value="Sensor_kinase/Photoreceptor"/>
</dbReference>
<feature type="domain" description="PAS" evidence="9">
    <location>
        <begin position="135"/>
        <end position="191"/>
    </location>
</feature>
<dbReference type="InterPro" id="IPR013655">
    <property type="entry name" value="PAS_fold_3"/>
</dbReference>
<dbReference type="AlphaFoldDB" id="A0A1E3LYD2"/>
<keyword evidence="5" id="KW-0418">Kinase</keyword>
<dbReference type="InterPro" id="IPR036097">
    <property type="entry name" value="HisK_dim/P_sf"/>
</dbReference>
<dbReference type="STRING" id="1888892.BFL28_12980"/>
<evidence type="ECO:0000256" key="3">
    <source>
        <dbReference type="ARBA" id="ARBA00022553"/>
    </source>
</evidence>
<dbReference type="Gene3D" id="3.30.450.20">
    <property type="entry name" value="PAS domain"/>
    <property type="match status" value="4"/>
</dbReference>
<dbReference type="SMART" id="SM00091">
    <property type="entry name" value="PAS"/>
    <property type="match status" value="4"/>
</dbReference>
<evidence type="ECO:0000259" key="10">
    <source>
        <dbReference type="PROSITE" id="PS50113"/>
    </source>
</evidence>